<keyword evidence="2" id="KW-0805">Transcription regulation</keyword>
<proteinExistence type="inferred from homology"/>
<dbReference type="PRINTS" id="PR00039">
    <property type="entry name" value="HTHLYSR"/>
</dbReference>
<evidence type="ECO:0000256" key="4">
    <source>
        <dbReference type="ARBA" id="ARBA00023163"/>
    </source>
</evidence>
<accession>A0ABV7HJ41</accession>
<evidence type="ECO:0000256" key="1">
    <source>
        <dbReference type="ARBA" id="ARBA00009437"/>
    </source>
</evidence>
<dbReference type="PANTHER" id="PTHR30126:SF91">
    <property type="entry name" value="LYSR FAMILY TRANSCRIPTIONAL REGULATOR"/>
    <property type="match status" value="1"/>
</dbReference>
<keyword evidence="3" id="KW-0238">DNA-binding</keyword>
<reference evidence="7" key="1">
    <citation type="journal article" date="2019" name="Int. J. Syst. Evol. Microbiol.">
        <title>The Global Catalogue of Microorganisms (GCM) 10K type strain sequencing project: providing services to taxonomists for standard genome sequencing and annotation.</title>
        <authorList>
            <consortium name="The Broad Institute Genomics Platform"/>
            <consortium name="The Broad Institute Genome Sequencing Center for Infectious Disease"/>
            <person name="Wu L."/>
            <person name="Ma J."/>
        </authorList>
    </citation>
    <scope>NUCLEOTIDE SEQUENCE [LARGE SCALE GENOMIC DNA]</scope>
    <source>
        <strain evidence="7">KCTC 52438</strain>
    </source>
</reference>
<evidence type="ECO:0000256" key="3">
    <source>
        <dbReference type="ARBA" id="ARBA00023125"/>
    </source>
</evidence>
<keyword evidence="4" id="KW-0804">Transcription</keyword>
<organism evidence="6 7">
    <name type="scientific">Litoribrevibacter euphylliae</name>
    <dbReference type="NCBI Taxonomy" id="1834034"/>
    <lineage>
        <taxon>Bacteria</taxon>
        <taxon>Pseudomonadati</taxon>
        <taxon>Pseudomonadota</taxon>
        <taxon>Gammaproteobacteria</taxon>
        <taxon>Oceanospirillales</taxon>
        <taxon>Oceanospirillaceae</taxon>
        <taxon>Litoribrevibacter</taxon>
    </lineage>
</organism>
<dbReference type="SUPFAM" id="SSF46785">
    <property type="entry name" value="Winged helix' DNA-binding domain"/>
    <property type="match status" value="1"/>
</dbReference>
<dbReference type="InterPro" id="IPR036388">
    <property type="entry name" value="WH-like_DNA-bd_sf"/>
</dbReference>
<feature type="domain" description="HTH lysR-type" evidence="5">
    <location>
        <begin position="1"/>
        <end position="58"/>
    </location>
</feature>
<evidence type="ECO:0000313" key="6">
    <source>
        <dbReference type="EMBL" id="MFC3152851.1"/>
    </source>
</evidence>
<dbReference type="Gene3D" id="1.10.10.10">
    <property type="entry name" value="Winged helix-like DNA-binding domain superfamily/Winged helix DNA-binding domain"/>
    <property type="match status" value="1"/>
</dbReference>
<evidence type="ECO:0000256" key="2">
    <source>
        <dbReference type="ARBA" id="ARBA00023015"/>
    </source>
</evidence>
<dbReference type="Pfam" id="PF00126">
    <property type="entry name" value="HTH_1"/>
    <property type="match status" value="1"/>
</dbReference>
<dbReference type="Gene3D" id="3.40.190.290">
    <property type="match status" value="1"/>
</dbReference>
<dbReference type="Pfam" id="PF03466">
    <property type="entry name" value="LysR_substrate"/>
    <property type="match status" value="1"/>
</dbReference>
<dbReference type="PANTHER" id="PTHR30126">
    <property type="entry name" value="HTH-TYPE TRANSCRIPTIONAL REGULATOR"/>
    <property type="match status" value="1"/>
</dbReference>
<name>A0ABV7HJ41_9GAMM</name>
<evidence type="ECO:0000259" key="5">
    <source>
        <dbReference type="PROSITE" id="PS50931"/>
    </source>
</evidence>
<keyword evidence="7" id="KW-1185">Reference proteome</keyword>
<sequence>MNTLHLKALLLAIETGSISAAARKLGKTQPQVSQWISDLECDLGVTFFERSGNKTSLTEDGQRLLPALTHSLGQLDHFIDSAYTLAKAEPTVLNIGIEHFLPESAFLQPLTEILSSSETASLNVDVYRDDKVGLVAALAAGEVDLILIHESEIVHHSQCEYCRLGGYHEILVCGVEHPLAKETTVSTALLSQYRELVWGDADADSNDGFSPSYGVFSDVSTVTQLLIQHQGFAFLPKDAVKSLIDSGQLVALDCDFETQTIARRVELCWRNGLALSKRGKAVITAFQQHHQLVTGLQR</sequence>
<dbReference type="Proteomes" id="UP001595476">
    <property type="component" value="Unassembled WGS sequence"/>
</dbReference>
<gene>
    <name evidence="6" type="ORF">ACFOEK_17565</name>
</gene>
<dbReference type="InterPro" id="IPR036390">
    <property type="entry name" value="WH_DNA-bd_sf"/>
</dbReference>
<protein>
    <submittedName>
        <fullName evidence="6">LysR family transcriptional regulator</fullName>
    </submittedName>
</protein>
<evidence type="ECO:0000313" key="7">
    <source>
        <dbReference type="Proteomes" id="UP001595476"/>
    </source>
</evidence>
<comment type="caution">
    <text evidence="6">The sequence shown here is derived from an EMBL/GenBank/DDBJ whole genome shotgun (WGS) entry which is preliminary data.</text>
</comment>
<dbReference type="SUPFAM" id="SSF53850">
    <property type="entry name" value="Periplasmic binding protein-like II"/>
    <property type="match status" value="1"/>
</dbReference>
<dbReference type="EMBL" id="JBHRSZ010000007">
    <property type="protein sequence ID" value="MFC3152851.1"/>
    <property type="molecule type" value="Genomic_DNA"/>
</dbReference>
<dbReference type="InterPro" id="IPR005119">
    <property type="entry name" value="LysR_subst-bd"/>
</dbReference>
<dbReference type="InterPro" id="IPR000847">
    <property type="entry name" value="LysR_HTH_N"/>
</dbReference>
<dbReference type="RefSeq" id="WP_386722773.1">
    <property type="nucleotide sequence ID" value="NZ_JBHRSZ010000007.1"/>
</dbReference>
<dbReference type="CDD" id="cd05466">
    <property type="entry name" value="PBP2_LTTR_substrate"/>
    <property type="match status" value="1"/>
</dbReference>
<comment type="similarity">
    <text evidence="1">Belongs to the LysR transcriptional regulatory family.</text>
</comment>
<dbReference type="PROSITE" id="PS50931">
    <property type="entry name" value="HTH_LYSR"/>
    <property type="match status" value="1"/>
</dbReference>